<dbReference type="EMBL" id="DUZY01000003">
    <property type="protein sequence ID" value="DAD33767.1"/>
    <property type="molecule type" value="Genomic_DNA"/>
</dbReference>
<gene>
    <name evidence="1" type="ORF">HUJ06_012618</name>
</gene>
<name>A0A822YMQ3_NELNU</name>
<dbReference type="PANTHER" id="PTHR33601:SF22">
    <property type="entry name" value="PROTEIN LITTLE ZIPPER 1"/>
    <property type="match status" value="1"/>
</dbReference>
<comment type="caution">
    <text evidence="1">The sequence shown here is derived from an EMBL/GenBank/DDBJ whole genome shotgun (WGS) entry which is preliminary data.</text>
</comment>
<protein>
    <recommendedName>
        <fullName evidence="3">Protein LITTLE ZIPPER 1-like</fullName>
    </recommendedName>
</protein>
<evidence type="ECO:0000313" key="1">
    <source>
        <dbReference type="EMBL" id="DAD33767.1"/>
    </source>
</evidence>
<keyword evidence="2" id="KW-1185">Reference proteome</keyword>
<evidence type="ECO:0008006" key="3">
    <source>
        <dbReference type="Google" id="ProtNLM"/>
    </source>
</evidence>
<evidence type="ECO:0000313" key="2">
    <source>
        <dbReference type="Proteomes" id="UP000607653"/>
    </source>
</evidence>
<dbReference type="AlphaFoldDB" id="A0A822YMQ3"/>
<dbReference type="InterPro" id="IPR039312">
    <property type="entry name" value="ZPR"/>
</dbReference>
<proteinExistence type="predicted"/>
<dbReference type="PANTHER" id="PTHR33601">
    <property type="entry name" value="PROTEIN LITTLE ZIPPER 4"/>
    <property type="match status" value="1"/>
</dbReference>
<organism evidence="1 2">
    <name type="scientific">Nelumbo nucifera</name>
    <name type="common">Sacred lotus</name>
    <dbReference type="NCBI Taxonomy" id="4432"/>
    <lineage>
        <taxon>Eukaryota</taxon>
        <taxon>Viridiplantae</taxon>
        <taxon>Streptophyta</taxon>
        <taxon>Embryophyta</taxon>
        <taxon>Tracheophyta</taxon>
        <taxon>Spermatophyta</taxon>
        <taxon>Magnoliopsida</taxon>
        <taxon>Proteales</taxon>
        <taxon>Nelumbonaceae</taxon>
        <taxon>Nelumbo</taxon>
    </lineage>
</organism>
<reference evidence="1 2" key="1">
    <citation type="journal article" date="2020" name="Mol. Biol. Evol.">
        <title>Distinct Expression and Methylation Patterns for Genes with Different Fates following a Single Whole-Genome Duplication in Flowering Plants.</title>
        <authorList>
            <person name="Shi T."/>
            <person name="Rahmani R.S."/>
            <person name="Gugger P.F."/>
            <person name="Wang M."/>
            <person name="Li H."/>
            <person name="Zhang Y."/>
            <person name="Li Z."/>
            <person name="Wang Q."/>
            <person name="Van de Peer Y."/>
            <person name="Marchal K."/>
            <person name="Chen J."/>
        </authorList>
    </citation>
    <scope>NUCLEOTIDE SEQUENCE [LARGE SCALE GENOMIC DNA]</scope>
    <source>
        <tissue evidence="1">Leaf</tissue>
    </source>
</reference>
<sequence length="106" mass="12477">MFINASAWYPDSSSCSPLRRWRPKRSKLRLLRLSRRVSVAVGTEMELKNLKLYLENQSIIEENEKLRKKAILLHQENRELMIELKKKFSNLGDLPKSNPSSSQHRL</sequence>
<accession>A0A822YMQ3</accession>
<dbReference type="Proteomes" id="UP000607653">
    <property type="component" value="Unassembled WGS sequence"/>
</dbReference>